<protein>
    <submittedName>
        <fullName evidence="9">Integral membrane protein</fullName>
    </submittedName>
</protein>
<keyword evidence="10" id="KW-1185">Reference proteome</keyword>
<evidence type="ECO:0000313" key="10">
    <source>
        <dbReference type="Proteomes" id="UP001174694"/>
    </source>
</evidence>
<dbReference type="InterPro" id="IPR052337">
    <property type="entry name" value="SAT4-like"/>
</dbReference>
<feature type="transmembrane region" description="Helical" evidence="7">
    <location>
        <begin position="22"/>
        <end position="45"/>
    </location>
</feature>
<dbReference type="EMBL" id="JANBVO010000030">
    <property type="protein sequence ID" value="KAJ9138421.1"/>
    <property type="molecule type" value="Genomic_DNA"/>
</dbReference>
<evidence type="ECO:0000256" key="2">
    <source>
        <dbReference type="ARBA" id="ARBA00022692"/>
    </source>
</evidence>
<dbReference type="PANTHER" id="PTHR33048">
    <property type="entry name" value="PTH11-LIKE INTEGRAL MEMBRANE PROTEIN (AFU_ORTHOLOGUE AFUA_5G11245)"/>
    <property type="match status" value="1"/>
</dbReference>
<dbReference type="GO" id="GO:0016020">
    <property type="term" value="C:membrane"/>
    <property type="evidence" value="ECO:0007669"/>
    <property type="project" value="UniProtKB-SubCell"/>
</dbReference>
<comment type="similarity">
    <text evidence="5">Belongs to the SAT4 family.</text>
</comment>
<feature type="transmembrane region" description="Helical" evidence="7">
    <location>
        <begin position="218"/>
        <end position="238"/>
    </location>
</feature>
<feature type="transmembrane region" description="Helical" evidence="7">
    <location>
        <begin position="57"/>
        <end position="81"/>
    </location>
</feature>
<dbReference type="Proteomes" id="UP001174694">
    <property type="component" value="Unassembled WGS sequence"/>
</dbReference>
<evidence type="ECO:0000256" key="5">
    <source>
        <dbReference type="ARBA" id="ARBA00038359"/>
    </source>
</evidence>
<feature type="transmembrane region" description="Helical" evidence="7">
    <location>
        <begin position="133"/>
        <end position="163"/>
    </location>
</feature>
<evidence type="ECO:0000256" key="7">
    <source>
        <dbReference type="SAM" id="Phobius"/>
    </source>
</evidence>
<dbReference type="PANTHER" id="PTHR33048:SF47">
    <property type="entry name" value="INTEGRAL MEMBRANE PROTEIN-RELATED"/>
    <property type="match status" value="1"/>
</dbReference>
<feature type="region of interest" description="Disordered" evidence="6">
    <location>
        <begin position="313"/>
        <end position="353"/>
    </location>
</feature>
<feature type="transmembrane region" description="Helical" evidence="7">
    <location>
        <begin position="101"/>
        <end position="121"/>
    </location>
</feature>
<feature type="compositionally biased region" description="Basic and acidic residues" evidence="6">
    <location>
        <begin position="342"/>
        <end position="353"/>
    </location>
</feature>
<name>A0AA38VFL7_9PEZI</name>
<feature type="transmembrane region" description="Helical" evidence="7">
    <location>
        <begin position="183"/>
        <end position="206"/>
    </location>
</feature>
<keyword evidence="2 7" id="KW-0812">Transmembrane</keyword>
<organism evidence="9 10">
    <name type="scientific">Pleurostoma richardsiae</name>
    <dbReference type="NCBI Taxonomy" id="41990"/>
    <lineage>
        <taxon>Eukaryota</taxon>
        <taxon>Fungi</taxon>
        <taxon>Dikarya</taxon>
        <taxon>Ascomycota</taxon>
        <taxon>Pezizomycotina</taxon>
        <taxon>Sordariomycetes</taxon>
        <taxon>Sordariomycetidae</taxon>
        <taxon>Calosphaeriales</taxon>
        <taxon>Pleurostomataceae</taxon>
        <taxon>Pleurostoma</taxon>
    </lineage>
</organism>
<keyword evidence="3 7" id="KW-1133">Transmembrane helix</keyword>
<sequence>MGETIVTASRYPSDRPTDSRSYVIVAIVSGLLPLSCLIVVLRFYTRAFIIRSVGVDDWMALASLIIAIATGIDMCAMTTTGLGKHIRTLTSNEIIEYYKCFYVSVVLYYTGLGAVKLALLLQYYRVFAIKMRLAVLAAIALTGLWSMALVLTSIFACIPVAGFWNADVRAAPGTRCIPSLPQWYVNAAGNIVTDVIILALPVPVLWRLDLPRGQRLSLIGIFCLGFFTCAISVIRIQFLNLGDDPTYDNVSAAGWSIGELCSAIVCASLPTLRPIFSRVVPASRHLARSLAQKACQARNFGVTRMLYGGSRYRRRGPDDLTGKEEDAMSRSSSSSQRPGGKIVEDKKERPRLGDLELGGSSFVSLARIVGIAVPPESPGESVMGLESARRGMAAAAAGTASEQHLGLQQGTFVTIRAETVSGASSPRESLSGIQVRKDVVQETVRLNVGNE</sequence>
<comment type="caution">
    <text evidence="9">The sequence shown here is derived from an EMBL/GenBank/DDBJ whole genome shotgun (WGS) entry which is preliminary data.</text>
</comment>
<reference evidence="9" key="1">
    <citation type="submission" date="2022-07" db="EMBL/GenBank/DDBJ databases">
        <title>Fungi with potential for degradation of polypropylene.</title>
        <authorList>
            <person name="Gostincar C."/>
        </authorList>
    </citation>
    <scope>NUCLEOTIDE SEQUENCE</scope>
    <source>
        <strain evidence="9">EXF-13308</strain>
    </source>
</reference>
<evidence type="ECO:0000256" key="1">
    <source>
        <dbReference type="ARBA" id="ARBA00004141"/>
    </source>
</evidence>
<comment type="subcellular location">
    <subcellularLocation>
        <location evidence="1">Membrane</location>
        <topology evidence="1">Multi-pass membrane protein</topology>
    </subcellularLocation>
</comment>
<dbReference type="InterPro" id="IPR049326">
    <property type="entry name" value="Rhodopsin_dom_fungi"/>
</dbReference>
<evidence type="ECO:0000259" key="8">
    <source>
        <dbReference type="Pfam" id="PF20684"/>
    </source>
</evidence>
<evidence type="ECO:0000256" key="3">
    <source>
        <dbReference type="ARBA" id="ARBA00022989"/>
    </source>
</evidence>
<evidence type="ECO:0000256" key="4">
    <source>
        <dbReference type="ARBA" id="ARBA00023136"/>
    </source>
</evidence>
<gene>
    <name evidence="9" type="ORF">NKR23_g8592</name>
</gene>
<accession>A0AA38VFL7</accession>
<keyword evidence="4 7" id="KW-0472">Membrane</keyword>
<feature type="compositionally biased region" description="Basic and acidic residues" evidence="6">
    <location>
        <begin position="315"/>
        <end position="328"/>
    </location>
</feature>
<evidence type="ECO:0000256" key="6">
    <source>
        <dbReference type="SAM" id="MobiDB-lite"/>
    </source>
</evidence>
<dbReference type="Pfam" id="PF20684">
    <property type="entry name" value="Fung_rhodopsin"/>
    <property type="match status" value="1"/>
</dbReference>
<evidence type="ECO:0000313" key="9">
    <source>
        <dbReference type="EMBL" id="KAJ9138421.1"/>
    </source>
</evidence>
<feature type="domain" description="Rhodopsin" evidence="8">
    <location>
        <begin position="41"/>
        <end position="278"/>
    </location>
</feature>
<dbReference type="AlphaFoldDB" id="A0AA38VFL7"/>
<proteinExistence type="inferred from homology"/>